<reference evidence="2" key="1">
    <citation type="journal article" date="2023" name="Front. Plant Sci.">
        <title>Chromosomal-level genome assembly of Melastoma candidum provides insights into trichome evolution.</title>
        <authorList>
            <person name="Zhong Y."/>
            <person name="Wu W."/>
            <person name="Sun C."/>
            <person name="Zou P."/>
            <person name="Liu Y."/>
            <person name="Dai S."/>
            <person name="Zhou R."/>
        </authorList>
    </citation>
    <scope>NUCLEOTIDE SEQUENCE [LARGE SCALE GENOMIC DNA]</scope>
</reference>
<comment type="caution">
    <text evidence="1">The sequence shown here is derived from an EMBL/GenBank/DDBJ whole genome shotgun (WGS) entry which is preliminary data.</text>
</comment>
<gene>
    <name evidence="1" type="ORF">MLD38_019701</name>
</gene>
<evidence type="ECO:0000313" key="2">
    <source>
        <dbReference type="Proteomes" id="UP001057402"/>
    </source>
</evidence>
<organism evidence="1 2">
    <name type="scientific">Melastoma candidum</name>
    <dbReference type="NCBI Taxonomy" id="119954"/>
    <lineage>
        <taxon>Eukaryota</taxon>
        <taxon>Viridiplantae</taxon>
        <taxon>Streptophyta</taxon>
        <taxon>Embryophyta</taxon>
        <taxon>Tracheophyta</taxon>
        <taxon>Spermatophyta</taxon>
        <taxon>Magnoliopsida</taxon>
        <taxon>eudicotyledons</taxon>
        <taxon>Gunneridae</taxon>
        <taxon>Pentapetalae</taxon>
        <taxon>rosids</taxon>
        <taxon>malvids</taxon>
        <taxon>Myrtales</taxon>
        <taxon>Melastomataceae</taxon>
        <taxon>Melastomatoideae</taxon>
        <taxon>Melastomateae</taxon>
        <taxon>Melastoma</taxon>
    </lineage>
</organism>
<name>A0ACB9QXU2_9MYRT</name>
<protein>
    <submittedName>
        <fullName evidence="1">Uncharacterized protein</fullName>
    </submittedName>
</protein>
<proteinExistence type="predicted"/>
<dbReference type="Proteomes" id="UP001057402">
    <property type="component" value="Chromosome 5"/>
</dbReference>
<accession>A0ACB9QXU2</accession>
<evidence type="ECO:0000313" key="1">
    <source>
        <dbReference type="EMBL" id="KAI4371469.1"/>
    </source>
</evidence>
<sequence>MGDVGDADDDGAEVGIVEGVGEGGVLLVGLMVGGEAVGGDVVTEGGVAVLVVGGEAIEGTGDDAGDWDRVAVARKRRRTKEQSTTFREAML</sequence>
<keyword evidence="2" id="KW-1185">Reference proteome</keyword>
<dbReference type="EMBL" id="CM042884">
    <property type="protein sequence ID" value="KAI4371469.1"/>
    <property type="molecule type" value="Genomic_DNA"/>
</dbReference>